<gene>
    <name evidence="4" type="ORF">NS506_06114</name>
</gene>
<protein>
    <recommendedName>
        <fullName evidence="3">Erythromycin biosynthesis protein CIII-like C-terminal domain-containing protein</fullName>
    </recommendedName>
</protein>
<dbReference type="InterPro" id="IPR050426">
    <property type="entry name" value="Glycosyltransferase_28"/>
</dbReference>
<dbReference type="PANTHER" id="PTHR48050">
    <property type="entry name" value="STEROL 3-BETA-GLUCOSYLTRANSFERASE"/>
    <property type="match status" value="1"/>
</dbReference>
<dbReference type="Pfam" id="PF06722">
    <property type="entry name" value="EryCIII-like_C"/>
    <property type="match status" value="1"/>
</dbReference>
<dbReference type="KEGG" id="nsr:NS506_06114"/>
<dbReference type="SUPFAM" id="SSF53756">
    <property type="entry name" value="UDP-Glycosyltransferase/glycogen phosphorylase"/>
    <property type="match status" value="1"/>
</dbReference>
<dbReference type="Gene3D" id="3.40.50.2000">
    <property type="entry name" value="Glycogen Phosphorylase B"/>
    <property type="match status" value="2"/>
</dbReference>
<name>A0ABC8B0X1_9NOCA</name>
<feature type="region of interest" description="Disordered" evidence="1">
    <location>
        <begin position="193"/>
        <end position="214"/>
    </location>
</feature>
<dbReference type="Proteomes" id="UP000180166">
    <property type="component" value="Chromosome"/>
</dbReference>
<feature type="domain" description="Erythromycin biosynthesis protein CIII-like C-terminal" evidence="3">
    <location>
        <begin position="315"/>
        <end position="409"/>
    </location>
</feature>
<reference evidence="4 5" key="1">
    <citation type="submission" date="2016-10" db="EMBL/GenBank/DDBJ databases">
        <title>Genome sequence of Nocardia seriolae strain EM150506, isolated from Anguila japonica.</title>
        <authorList>
            <person name="Han H.-J."/>
        </authorList>
    </citation>
    <scope>NUCLEOTIDE SEQUENCE [LARGE SCALE GENOMIC DNA]</scope>
    <source>
        <strain evidence="4 5">EM150506</strain>
    </source>
</reference>
<sequence>MDRCRLGVWSVLMATSRLAGAGGVGGVWQSVGVRVAVVAGPDPGHAFPAIALCERLLAAGDEPVLFTSPRWFDAARDAGIGVRRLKGLAPRAEDDDDDAGSKIHQRAAHISTEILPDLSAMLPELVVSDVLTAGGGMAAERLRLPWVELSPHPLYLPSKGLPPIGSGLAVGEGVRGRARDSVLRGLTSRAIRRGESQREQARASIGLPPQDPGPTARLVATLPALEVPRPDWPDNAHLVGPLLWEPTDHILDLPPGDEPLVMVAPSTAQTGTAGLAELALEALEGAGVRVAVSMLDTPPADLPAWATAGLGRQDALLRHASVVIGGGGHGLLAKTLLAGVPIVTVPGGGDQWELANRAARQGSSILVRPATPESLRDAVKRILDDPAYTAAAHSAATGISVVSDPVEICHAATR</sequence>
<evidence type="ECO:0000313" key="4">
    <source>
        <dbReference type="EMBL" id="APB00151.1"/>
    </source>
</evidence>
<dbReference type="InterPro" id="IPR010610">
    <property type="entry name" value="EryCIII-like_C"/>
</dbReference>
<evidence type="ECO:0000313" key="5">
    <source>
        <dbReference type="Proteomes" id="UP000180166"/>
    </source>
</evidence>
<evidence type="ECO:0000256" key="2">
    <source>
        <dbReference type="SAM" id="SignalP"/>
    </source>
</evidence>
<evidence type="ECO:0000259" key="3">
    <source>
        <dbReference type="Pfam" id="PF06722"/>
    </source>
</evidence>
<dbReference type="EMBL" id="CP017839">
    <property type="protein sequence ID" value="APB00151.1"/>
    <property type="molecule type" value="Genomic_DNA"/>
</dbReference>
<dbReference type="PANTHER" id="PTHR48050:SF13">
    <property type="entry name" value="STEROL 3-BETA-GLUCOSYLTRANSFERASE UGT80A2"/>
    <property type="match status" value="1"/>
</dbReference>
<keyword evidence="2" id="KW-0732">Signal</keyword>
<organism evidence="4 5">
    <name type="scientific">Nocardia seriolae</name>
    <dbReference type="NCBI Taxonomy" id="37332"/>
    <lineage>
        <taxon>Bacteria</taxon>
        <taxon>Bacillati</taxon>
        <taxon>Actinomycetota</taxon>
        <taxon>Actinomycetes</taxon>
        <taxon>Mycobacteriales</taxon>
        <taxon>Nocardiaceae</taxon>
        <taxon>Nocardia</taxon>
    </lineage>
</organism>
<feature type="chain" id="PRO_5044880874" description="Erythromycin biosynthesis protein CIII-like C-terminal domain-containing protein" evidence="2">
    <location>
        <begin position="22"/>
        <end position="414"/>
    </location>
</feature>
<dbReference type="AlphaFoldDB" id="A0ABC8B0X1"/>
<proteinExistence type="predicted"/>
<feature type="signal peptide" evidence="2">
    <location>
        <begin position="1"/>
        <end position="21"/>
    </location>
</feature>
<accession>A0ABC8B0X1</accession>
<dbReference type="GO" id="GO:0016757">
    <property type="term" value="F:glycosyltransferase activity"/>
    <property type="evidence" value="ECO:0007669"/>
    <property type="project" value="UniProtKB-ARBA"/>
</dbReference>
<evidence type="ECO:0000256" key="1">
    <source>
        <dbReference type="SAM" id="MobiDB-lite"/>
    </source>
</evidence>